<dbReference type="InterPro" id="IPR036864">
    <property type="entry name" value="Zn2-C6_fun-type_DNA-bd_sf"/>
</dbReference>
<dbReference type="PANTHER" id="PTHR47784">
    <property type="entry name" value="STEROL UPTAKE CONTROL PROTEIN 2"/>
    <property type="match status" value="1"/>
</dbReference>
<dbReference type="EMBL" id="CDHN01000002">
    <property type="protein sequence ID" value="CEJ88298.1"/>
    <property type="molecule type" value="Genomic_DNA"/>
</dbReference>
<dbReference type="SMART" id="SM00066">
    <property type="entry name" value="GAL4"/>
    <property type="match status" value="1"/>
</dbReference>
<dbReference type="GO" id="GO:0008270">
    <property type="term" value="F:zinc ion binding"/>
    <property type="evidence" value="ECO:0007669"/>
    <property type="project" value="InterPro"/>
</dbReference>
<dbReference type="AlphaFoldDB" id="A0A0A1SVY2"/>
<keyword evidence="4" id="KW-1185">Reference proteome</keyword>
<dbReference type="PROSITE" id="PS50048">
    <property type="entry name" value="ZN2_CY6_FUNGAL_2"/>
    <property type="match status" value="1"/>
</dbReference>
<dbReference type="HOGENOM" id="CLU_024934_9_1_1"/>
<dbReference type="SUPFAM" id="SSF57701">
    <property type="entry name" value="Zn2/Cys6 DNA-binding domain"/>
    <property type="match status" value="1"/>
</dbReference>
<dbReference type="Proteomes" id="UP000039046">
    <property type="component" value="Unassembled WGS sequence"/>
</dbReference>
<gene>
    <name evidence="3" type="ORF">VHEMI04677</name>
</gene>
<proteinExistence type="predicted"/>
<protein>
    <recommendedName>
        <fullName evidence="2">Zn(2)-C6 fungal-type domain-containing protein</fullName>
    </recommendedName>
</protein>
<reference evidence="3 4" key="1">
    <citation type="journal article" date="2015" name="Genome Announc.">
        <title>Draft Genome Sequence and Gene Annotation of the Entomopathogenic Fungus Verticillium hemipterigenum.</title>
        <authorList>
            <person name="Horn F."/>
            <person name="Habel A."/>
            <person name="Scharf D.H."/>
            <person name="Dworschak J."/>
            <person name="Brakhage A.A."/>
            <person name="Guthke R."/>
            <person name="Hertweck C."/>
            <person name="Linde J."/>
        </authorList>
    </citation>
    <scope>NUCLEOTIDE SEQUENCE [LARGE SCALE GENOMIC DNA]</scope>
</reference>
<name>A0A0A1SVY2_9HYPO</name>
<dbReference type="Pfam" id="PF00172">
    <property type="entry name" value="Zn_clus"/>
    <property type="match status" value="1"/>
</dbReference>
<evidence type="ECO:0000313" key="4">
    <source>
        <dbReference type="Proteomes" id="UP000039046"/>
    </source>
</evidence>
<dbReference type="PROSITE" id="PS00463">
    <property type="entry name" value="ZN2_CY6_FUNGAL_1"/>
    <property type="match status" value="1"/>
</dbReference>
<evidence type="ECO:0000313" key="3">
    <source>
        <dbReference type="EMBL" id="CEJ88298.1"/>
    </source>
</evidence>
<sequence>MKTKEDASTAGAPAMHILSFRPQKGTLQERRYRRQTAHQKSRNGCLRCKARRVKCDEAKPRCARCLKTKTHCEYSPAVEKPSIDQSIPLILLQNHSPGIETHVLIRQFHIVFPQLTRGTANTSSVLAFALQDHHTFLLRAALAVSASHLRYHSMSKNKYRASENWQQMQAITGFNTALTTAKLNQSLADALVLTSVLINVLTFSCVEDYNNIRSSWLFAGNAQLSWFSVNLGLKALIQRTTEYQQHSILEWMYTSSDDESCTFYGTNEHLDIIPDHWKEFLGLEYSSRSAILSEPARFLAAIRTIEPTPESHPLYLNFMGSIDTNFQFRNLLLRRDSRAVWLLGYWMGLLCRLDCWWTEGRARLEWQATCVWMQLQLTSLDQSCDRPLCSRMMDELHAANVWDIGLG</sequence>
<accession>A0A0A1SVY2</accession>
<organism evidence="3 4">
    <name type="scientific">[Torrubiella] hemipterigena</name>
    <dbReference type="NCBI Taxonomy" id="1531966"/>
    <lineage>
        <taxon>Eukaryota</taxon>
        <taxon>Fungi</taxon>
        <taxon>Dikarya</taxon>
        <taxon>Ascomycota</taxon>
        <taxon>Pezizomycotina</taxon>
        <taxon>Sordariomycetes</taxon>
        <taxon>Hypocreomycetidae</taxon>
        <taxon>Hypocreales</taxon>
        <taxon>Clavicipitaceae</taxon>
        <taxon>Clavicipitaceae incertae sedis</taxon>
        <taxon>'Torrubiella' clade</taxon>
    </lineage>
</organism>
<dbReference type="PANTHER" id="PTHR47784:SF9">
    <property type="entry name" value="ZN(II)2CYS6 TRANSCRIPTION FACTOR (EUROFUNG)"/>
    <property type="match status" value="1"/>
</dbReference>
<dbReference type="InterPro" id="IPR001138">
    <property type="entry name" value="Zn2Cys6_DnaBD"/>
</dbReference>
<feature type="domain" description="Zn(2)-C6 fungal-type" evidence="2">
    <location>
        <begin position="44"/>
        <end position="74"/>
    </location>
</feature>
<evidence type="ECO:0000259" key="2">
    <source>
        <dbReference type="PROSITE" id="PS50048"/>
    </source>
</evidence>
<keyword evidence="1" id="KW-0539">Nucleus</keyword>
<evidence type="ECO:0000256" key="1">
    <source>
        <dbReference type="ARBA" id="ARBA00023242"/>
    </source>
</evidence>
<dbReference type="STRING" id="1531966.A0A0A1SVY2"/>
<dbReference type="OrthoDB" id="4936590at2759"/>
<dbReference type="CDD" id="cd00067">
    <property type="entry name" value="GAL4"/>
    <property type="match status" value="1"/>
</dbReference>
<dbReference type="InterPro" id="IPR053157">
    <property type="entry name" value="Sterol_Uptake_Regulator"/>
</dbReference>
<dbReference type="GO" id="GO:0001228">
    <property type="term" value="F:DNA-binding transcription activator activity, RNA polymerase II-specific"/>
    <property type="evidence" value="ECO:0007669"/>
    <property type="project" value="TreeGrafter"/>
</dbReference>
<dbReference type="Gene3D" id="4.10.240.10">
    <property type="entry name" value="Zn(2)-C6 fungal-type DNA-binding domain"/>
    <property type="match status" value="1"/>
</dbReference>